<protein>
    <submittedName>
        <fullName evidence="1">Uncharacterized protein</fullName>
    </submittedName>
</protein>
<proteinExistence type="predicted"/>
<dbReference type="AlphaFoldDB" id="A0A0E9WB32"/>
<reference evidence="1" key="2">
    <citation type="journal article" date="2015" name="Fish Shellfish Immunol.">
        <title>Early steps in the European eel (Anguilla anguilla)-Vibrio vulnificus interaction in the gills: Role of the RtxA13 toxin.</title>
        <authorList>
            <person name="Callol A."/>
            <person name="Pajuelo D."/>
            <person name="Ebbesson L."/>
            <person name="Teles M."/>
            <person name="MacKenzie S."/>
            <person name="Amaro C."/>
        </authorList>
    </citation>
    <scope>NUCLEOTIDE SEQUENCE</scope>
</reference>
<reference evidence="1" key="1">
    <citation type="submission" date="2014-11" db="EMBL/GenBank/DDBJ databases">
        <authorList>
            <person name="Amaro Gonzalez C."/>
        </authorList>
    </citation>
    <scope>NUCLEOTIDE SEQUENCE</scope>
</reference>
<sequence>MYKPLESDICGVKERHSVHSIACSYGHSFKSKSKISLITKRRCKMRTLCISKCCNW</sequence>
<organism evidence="1">
    <name type="scientific">Anguilla anguilla</name>
    <name type="common">European freshwater eel</name>
    <name type="synonym">Muraena anguilla</name>
    <dbReference type="NCBI Taxonomy" id="7936"/>
    <lineage>
        <taxon>Eukaryota</taxon>
        <taxon>Metazoa</taxon>
        <taxon>Chordata</taxon>
        <taxon>Craniata</taxon>
        <taxon>Vertebrata</taxon>
        <taxon>Euteleostomi</taxon>
        <taxon>Actinopterygii</taxon>
        <taxon>Neopterygii</taxon>
        <taxon>Teleostei</taxon>
        <taxon>Anguilliformes</taxon>
        <taxon>Anguillidae</taxon>
        <taxon>Anguilla</taxon>
    </lineage>
</organism>
<dbReference type="EMBL" id="GBXM01021015">
    <property type="protein sequence ID" value="JAH87562.1"/>
    <property type="molecule type" value="Transcribed_RNA"/>
</dbReference>
<accession>A0A0E9WB32</accession>
<evidence type="ECO:0000313" key="1">
    <source>
        <dbReference type="EMBL" id="JAH87562.1"/>
    </source>
</evidence>
<name>A0A0E9WB32_ANGAN</name>